<protein>
    <submittedName>
        <fullName evidence="2">Ppx/GppA phosphatase family protein</fullName>
    </submittedName>
</protein>
<dbReference type="PANTHER" id="PTHR30005">
    <property type="entry name" value="EXOPOLYPHOSPHATASE"/>
    <property type="match status" value="1"/>
</dbReference>
<reference evidence="2 3" key="1">
    <citation type="submission" date="2023-02" db="EMBL/GenBank/DDBJ databases">
        <title>Genome sequencing required for Actinomycetospora new species description.</title>
        <authorList>
            <person name="Saimee Y."/>
            <person name="Duangmal K."/>
        </authorList>
    </citation>
    <scope>NUCLEOTIDE SEQUENCE [LARGE SCALE GENOMIC DNA]</scope>
    <source>
        <strain evidence="2 3">DW7H6</strain>
    </source>
</reference>
<evidence type="ECO:0000313" key="3">
    <source>
        <dbReference type="Proteomes" id="UP001300763"/>
    </source>
</evidence>
<dbReference type="Gene3D" id="3.30.420.150">
    <property type="entry name" value="Exopolyphosphatase. Domain 2"/>
    <property type="match status" value="1"/>
</dbReference>
<accession>A0ABT5SVN7</accession>
<evidence type="ECO:0000259" key="1">
    <source>
        <dbReference type="Pfam" id="PF02541"/>
    </source>
</evidence>
<keyword evidence="3" id="KW-1185">Reference proteome</keyword>
<dbReference type="InterPro" id="IPR043129">
    <property type="entry name" value="ATPase_NBD"/>
</dbReference>
<comment type="caution">
    <text evidence="2">The sequence shown here is derived from an EMBL/GenBank/DDBJ whole genome shotgun (WGS) entry which is preliminary data.</text>
</comment>
<name>A0ABT5SVN7_9PSEU</name>
<feature type="domain" description="Ppx/GppA phosphatase N-terminal" evidence="1">
    <location>
        <begin position="26"/>
        <end position="316"/>
    </location>
</feature>
<dbReference type="EMBL" id="JAQZAO010000006">
    <property type="protein sequence ID" value="MDD7966907.1"/>
    <property type="molecule type" value="Genomic_DNA"/>
</dbReference>
<dbReference type="SUPFAM" id="SSF53067">
    <property type="entry name" value="Actin-like ATPase domain"/>
    <property type="match status" value="2"/>
</dbReference>
<dbReference type="Pfam" id="PF02541">
    <property type="entry name" value="Ppx-GppA"/>
    <property type="match status" value="1"/>
</dbReference>
<dbReference type="PANTHER" id="PTHR30005:SF13">
    <property type="entry name" value="EXOPOLYPHOSPHATASE 2"/>
    <property type="match status" value="1"/>
</dbReference>
<dbReference type="CDD" id="cd24119">
    <property type="entry name" value="ASKHA_NBD_MtPPX2-like"/>
    <property type="match status" value="1"/>
</dbReference>
<dbReference type="InterPro" id="IPR050273">
    <property type="entry name" value="GppA/Ppx_hydrolase"/>
</dbReference>
<sequence length="324" mass="34768">MPRVAAVDCGTNSIRLLVADVTVREDGSAWLRDVHREMRINRLGQGVDATGRLAPESLARTREALGAYAEMLRRHGVAVSPETVRVCATSATRDAANREEFFGAVREVIGVDADVITGDEEARLSFAGAVADLDPDEGPFVVADVGGGSTELVTGTWDAVHAEVTAARSTDVGCVRLTEKFLHDDPPTGEQIAEAEEFTRATLAPAFAEVAVDEVQTWVAVAGTATTLAAVAMDLRTYDPERIHLSRLGLDDVRATARRLEAMPREQRAALGPMHPGRVDVIGGGSLVMRVLAEELAERTDVTELVVSEHDILDGIARELAARW</sequence>
<dbReference type="Proteomes" id="UP001300763">
    <property type="component" value="Unassembled WGS sequence"/>
</dbReference>
<gene>
    <name evidence="2" type="ORF">PGB27_16340</name>
</gene>
<proteinExistence type="predicted"/>
<dbReference type="RefSeq" id="WP_274201433.1">
    <property type="nucleotide sequence ID" value="NZ_JAQZAO010000006.1"/>
</dbReference>
<dbReference type="InterPro" id="IPR003695">
    <property type="entry name" value="Ppx_GppA_N"/>
</dbReference>
<dbReference type="Gene3D" id="3.30.420.40">
    <property type="match status" value="1"/>
</dbReference>
<evidence type="ECO:0000313" key="2">
    <source>
        <dbReference type="EMBL" id="MDD7966907.1"/>
    </source>
</evidence>
<organism evidence="2 3">
    <name type="scientific">Actinomycetospora lemnae</name>
    <dbReference type="NCBI Taxonomy" id="3019891"/>
    <lineage>
        <taxon>Bacteria</taxon>
        <taxon>Bacillati</taxon>
        <taxon>Actinomycetota</taxon>
        <taxon>Actinomycetes</taxon>
        <taxon>Pseudonocardiales</taxon>
        <taxon>Pseudonocardiaceae</taxon>
        <taxon>Actinomycetospora</taxon>
    </lineage>
</organism>